<dbReference type="Pfam" id="PF20230">
    <property type="entry name" value="DUF6588"/>
    <property type="match status" value="1"/>
</dbReference>
<feature type="chain" id="PRO_5040994504" evidence="1">
    <location>
        <begin position="22"/>
        <end position="356"/>
    </location>
</feature>
<evidence type="ECO:0000256" key="1">
    <source>
        <dbReference type="SAM" id="SignalP"/>
    </source>
</evidence>
<keyword evidence="1" id="KW-0732">Signal</keyword>
<organism evidence="2 3">
    <name type="scientific">Mucilaginibacter straminoryzae</name>
    <dbReference type="NCBI Taxonomy" id="2932774"/>
    <lineage>
        <taxon>Bacteria</taxon>
        <taxon>Pseudomonadati</taxon>
        <taxon>Bacteroidota</taxon>
        <taxon>Sphingobacteriia</taxon>
        <taxon>Sphingobacteriales</taxon>
        <taxon>Sphingobacteriaceae</taxon>
        <taxon>Mucilaginibacter</taxon>
    </lineage>
</organism>
<feature type="signal peptide" evidence="1">
    <location>
        <begin position="1"/>
        <end position="21"/>
    </location>
</feature>
<accession>A0A9X2B8Z8</accession>
<dbReference type="InterPro" id="IPR046495">
    <property type="entry name" value="DUF6588"/>
</dbReference>
<comment type="caution">
    <text evidence="2">The sequence shown here is derived from an EMBL/GenBank/DDBJ whole genome shotgun (WGS) entry which is preliminary data.</text>
</comment>
<reference evidence="2" key="1">
    <citation type="submission" date="2022-04" db="EMBL/GenBank/DDBJ databases">
        <title>Mucilaginibacter sp. RS28 isolated from freshwater.</title>
        <authorList>
            <person name="Ko S.-R."/>
        </authorList>
    </citation>
    <scope>NUCLEOTIDE SEQUENCE</scope>
    <source>
        <strain evidence="2">RS28</strain>
    </source>
</reference>
<name>A0A9X2B8Z8_9SPHI</name>
<sequence length="356" mass="38502">MNKFYYALFAALGFSVLTAKAQSGFDQLIKSSPADATKLIDAYAEPLFKGIGYGLNSGWTNTAKAKGLARFDLRITASMAFAPDKDKSFDVTKIGLSNHLRPASASNTISPTFAGSKNDGPVMNIYDDNGNKVGSYTMPGGQLSFVPTPQLQLTAGIIKNTDLTLRAIPKVKPSEDVGSVSMIGFGFKHNIMRDFVGKRAERLIPFDLAVLFGYTHLNYEKSLNVRPESGAIPSSAGQSSDFSNQFIRGHVNSWMAGAILSKQLAVFTPFVSVAYNSSKTDVGLIGNYPITTSVSVGNFSQKFYTTYKDPVTINKKNVNNVRADIGFQLNLAFFRIFASYGLAEYKTVNGGIGFGI</sequence>
<dbReference type="RefSeq" id="WP_245129943.1">
    <property type="nucleotide sequence ID" value="NZ_JALJEJ010000004.1"/>
</dbReference>
<dbReference type="AlphaFoldDB" id="A0A9X2B8Z8"/>
<proteinExistence type="predicted"/>
<dbReference type="EMBL" id="JALJEJ010000004">
    <property type="protein sequence ID" value="MCJ8210104.1"/>
    <property type="molecule type" value="Genomic_DNA"/>
</dbReference>
<dbReference type="Proteomes" id="UP001139450">
    <property type="component" value="Unassembled WGS sequence"/>
</dbReference>
<evidence type="ECO:0000313" key="2">
    <source>
        <dbReference type="EMBL" id="MCJ8210104.1"/>
    </source>
</evidence>
<evidence type="ECO:0000313" key="3">
    <source>
        <dbReference type="Proteomes" id="UP001139450"/>
    </source>
</evidence>
<keyword evidence="3" id="KW-1185">Reference proteome</keyword>
<gene>
    <name evidence="2" type="ORF">MUY27_10320</name>
</gene>
<protein>
    <submittedName>
        <fullName evidence="2">Uncharacterized protein</fullName>
    </submittedName>
</protein>